<organism evidence="2 3">
    <name type="scientific">Riccia fluitans</name>
    <dbReference type="NCBI Taxonomy" id="41844"/>
    <lineage>
        <taxon>Eukaryota</taxon>
        <taxon>Viridiplantae</taxon>
        <taxon>Streptophyta</taxon>
        <taxon>Embryophyta</taxon>
        <taxon>Marchantiophyta</taxon>
        <taxon>Marchantiopsida</taxon>
        <taxon>Marchantiidae</taxon>
        <taxon>Marchantiales</taxon>
        <taxon>Ricciaceae</taxon>
        <taxon>Riccia</taxon>
    </lineage>
</organism>
<dbReference type="AlphaFoldDB" id="A0ABD1Z2Z7"/>
<feature type="compositionally biased region" description="Pro residues" evidence="1">
    <location>
        <begin position="1"/>
        <end position="15"/>
    </location>
</feature>
<protein>
    <submittedName>
        <fullName evidence="2">Uncharacterized protein</fullName>
    </submittedName>
</protein>
<proteinExistence type="predicted"/>
<sequence length="214" mass="23130">MEAANPPPPPPPPGRDPVDRDLPEDASPSGPNLIEAVGGQANLVALMTLMQKANKKSFENMVQGILNLIDDKLAARFASSQQSGAGGSPQVTAADPSKKKEHFIQHQGAGGIPKFKRTSGRQEQEEKEEESKEEEEPRGKKSIPKGKFKARPKVCLQTKKGQISSTQHLDSGEEEEEEEEEGVEPPQVSGQAAKGPRSKRKAAPAKASKRSKRR</sequence>
<evidence type="ECO:0000256" key="1">
    <source>
        <dbReference type="SAM" id="MobiDB-lite"/>
    </source>
</evidence>
<feature type="region of interest" description="Disordered" evidence="1">
    <location>
        <begin position="1"/>
        <end position="35"/>
    </location>
</feature>
<comment type="caution">
    <text evidence="2">The sequence shown here is derived from an EMBL/GenBank/DDBJ whole genome shotgun (WGS) entry which is preliminary data.</text>
</comment>
<dbReference type="EMBL" id="JBHFFA010000002">
    <property type="protein sequence ID" value="KAL2642141.1"/>
    <property type="molecule type" value="Genomic_DNA"/>
</dbReference>
<accession>A0ABD1Z2Z7</accession>
<feature type="compositionally biased region" description="Polar residues" evidence="1">
    <location>
        <begin position="159"/>
        <end position="169"/>
    </location>
</feature>
<dbReference type="Proteomes" id="UP001605036">
    <property type="component" value="Unassembled WGS sequence"/>
</dbReference>
<keyword evidence="3" id="KW-1185">Reference proteome</keyword>
<evidence type="ECO:0000313" key="2">
    <source>
        <dbReference type="EMBL" id="KAL2642141.1"/>
    </source>
</evidence>
<feature type="compositionally biased region" description="Acidic residues" evidence="1">
    <location>
        <begin position="125"/>
        <end position="136"/>
    </location>
</feature>
<reference evidence="2 3" key="1">
    <citation type="submission" date="2024-09" db="EMBL/GenBank/DDBJ databases">
        <title>Chromosome-scale assembly of Riccia fluitans.</title>
        <authorList>
            <person name="Paukszto L."/>
            <person name="Sawicki J."/>
            <person name="Karawczyk K."/>
            <person name="Piernik-Szablinska J."/>
            <person name="Szczecinska M."/>
            <person name="Mazdziarz M."/>
        </authorList>
    </citation>
    <scope>NUCLEOTIDE SEQUENCE [LARGE SCALE GENOMIC DNA]</scope>
    <source>
        <strain evidence="2">Rf_01</strain>
        <tissue evidence="2">Aerial parts of the thallus</tissue>
    </source>
</reference>
<feature type="region of interest" description="Disordered" evidence="1">
    <location>
        <begin position="79"/>
        <end position="214"/>
    </location>
</feature>
<feature type="compositionally biased region" description="Acidic residues" evidence="1">
    <location>
        <begin position="172"/>
        <end position="183"/>
    </location>
</feature>
<feature type="compositionally biased region" description="Basic residues" evidence="1">
    <location>
        <begin position="196"/>
        <end position="214"/>
    </location>
</feature>
<feature type="compositionally biased region" description="Basic residues" evidence="1">
    <location>
        <begin position="140"/>
        <end position="152"/>
    </location>
</feature>
<evidence type="ECO:0000313" key="3">
    <source>
        <dbReference type="Proteomes" id="UP001605036"/>
    </source>
</evidence>
<name>A0ABD1Z2Z7_9MARC</name>
<gene>
    <name evidence="2" type="ORF">R1flu_009728</name>
</gene>